<protein>
    <submittedName>
        <fullName evidence="1">Uncharacterized protein</fullName>
    </submittedName>
</protein>
<reference evidence="1 2" key="1">
    <citation type="submission" date="2018-05" db="EMBL/GenBank/DDBJ databases">
        <title>Genomic Encyclopedia of Type Strains, Phase IV (KMG-IV): sequencing the most valuable type-strain genomes for metagenomic binning, comparative biology and taxonomic classification.</title>
        <authorList>
            <person name="Goeker M."/>
        </authorList>
    </citation>
    <scope>NUCLEOTIDE SEQUENCE [LARGE SCALE GENOMIC DNA]</scope>
    <source>
        <strain evidence="1 2">DSM 16791</strain>
    </source>
</reference>
<sequence>MKYSFTTFSDKSPSEMGELIDGDVAIVAASWENRSKAAISVLEHLKLSRLIVIRFKNQGKTGVSGNIRHQYKDFCRKRKIEYREIMFDSVSDDYSALVHISKTVDAALGAAKRVILDVTSTPRLLWCSLVALWDKKNFVRRITFLYARPNYSFKETPDRKLVFDYTDGDWQLVEPAFFPPIFKGGLSKTNFISIGYEYDQIKRFLYSFETDNNIFVYSSPGFRKEYTTLAADTVAKIKNVFEVPETKFMPFAVQDFVGLERALSERISNLCDIPGSSVLLVCAGSKIHSLAFLFCALENPAIGLRIRVPRRYNEVSTEWTAGIEAIVAENIFSPL</sequence>
<name>A0A317PRS4_9HYPH</name>
<evidence type="ECO:0000313" key="1">
    <source>
        <dbReference type="EMBL" id="PWW02280.1"/>
    </source>
</evidence>
<proteinExistence type="predicted"/>
<dbReference type="OrthoDB" id="9830885at2"/>
<dbReference type="AlphaFoldDB" id="A0A317PRS4"/>
<organism evidence="1 2">
    <name type="scientific">Hoeflea marina</name>
    <dbReference type="NCBI Taxonomy" id="274592"/>
    <lineage>
        <taxon>Bacteria</taxon>
        <taxon>Pseudomonadati</taxon>
        <taxon>Pseudomonadota</taxon>
        <taxon>Alphaproteobacteria</taxon>
        <taxon>Hyphomicrobiales</taxon>
        <taxon>Rhizobiaceae</taxon>
        <taxon>Hoeflea</taxon>
    </lineage>
</organism>
<keyword evidence="2" id="KW-1185">Reference proteome</keyword>
<evidence type="ECO:0000313" key="2">
    <source>
        <dbReference type="Proteomes" id="UP000246352"/>
    </source>
</evidence>
<accession>A0A317PRS4</accession>
<comment type="caution">
    <text evidence="1">The sequence shown here is derived from an EMBL/GenBank/DDBJ whole genome shotgun (WGS) entry which is preliminary data.</text>
</comment>
<dbReference type="Proteomes" id="UP000246352">
    <property type="component" value="Unassembled WGS sequence"/>
</dbReference>
<dbReference type="EMBL" id="QGTR01000002">
    <property type="protein sequence ID" value="PWW02280.1"/>
    <property type="molecule type" value="Genomic_DNA"/>
</dbReference>
<dbReference type="RefSeq" id="WP_146215596.1">
    <property type="nucleotide sequence ID" value="NZ_QGTR01000002.1"/>
</dbReference>
<gene>
    <name evidence="1" type="ORF">DFR52_102949</name>
</gene>